<sequence length="159" mass="18578">MAPPEWILEFQRRAKNLKEGHSWKLEFDENIVPEKPNWGWKQYIRNTSARFRCSECGRSWPSNRVMVVFHMCLTGTQGTVKVRCIRQNCKNCSDAPMEKPSVSPDNIVILMENLMEKIRIKCYHEDFGQRNRPPRSLDVKSPHEPAHCEGCFLGICTRN</sequence>
<keyword evidence="3" id="KW-0479">Metal-binding</keyword>
<evidence type="ECO:0000256" key="5">
    <source>
        <dbReference type="ARBA" id="ARBA00022833"/>
    </source>
</evidence>
<dbReference type="InParanoid" id="A0A3Q1FEE3"/>
<keyword evidence="4" id="KW-0863">Zinc-finger</keyword>
<evidence type="ECO:0000256" key="1">
    <source>
        <dbReference type="ARBA" id="ARBA00004167"/>
    </source>
</evidence>
<evidence type="ECO:0000256" key="7">
    <source>
        <dbReference type="ARBA" id="ARBA00023136"/>
    </source>
</evidence>
<keyword evidence="2" id="KW-0812">Transmembrane</keyword>
<evidence type="ECO:0000256" key="4">
    <source>
        <dbReference type="ARBA" id="ARBA00022771"/>
    </source>
</evidence>
<dbReference type="InterPro" id="IPR026096">
    <property type="entry name" value="R-trans_p"/>
</dbReference>
<proteinExistence type="predicted"/>
<dbReference type="GO" id="GO:0031849">
    <property type="term" value="F:olfactory receptor binding"/>
    <property type="evidence" value="ECO:0007669"/>
    <property type="project" value="TreeGrafter"/>
</dbReference>
<dbReference type="Ensembl" id="ENSAPOT00000008397.1">
    <property type="protein sequence ID" value="ENSAPOP00000005410.1"/>
    <property type="gene ID" value="ENSAPOG00000007096.1"/>
</dbReference>
<dbReference type="OrthoDB" id="8121437at2759"/>
<dbReference type="AlphaFoldDB" id="A0A3Q1FEE3"/>
<dbReference type="Pfam" id="PF13695">
    <property type="entry name" value="Zn_ribbon_3CxxC"/>
    <property type="match status" value="1"/>
</dbReference>
<feature type="domain" description="3CxxC-type" evidence="8">
    <location>
        <begin position="46"/>
        <end position="154"/>
    </location>
</feature>
<dbReference type="GeneTree" id="ENSGT00940000164175"/>
<reference evidence="9" key="2">
    <citation type="submission" date="2025-09" db="UniProtKB">
        <authorList>
            <consortium name="Ensembl"/>
        </authorList>
    </citation>
    <scope>IDENTIFICATION</scope>
</reference>
<evidence type="ECO:0000259" key="8">
    <source>
        <dbReference type="SMART" id="SM01328"/>
    </source>
</evidence>
<name>A0A3Q1FEE3_9TELE</name>
<evidence type="ECO:0000313" key="10">
    <source>
        <dbReference type="Proteomes" id="UP000257200"/>
    </source>
</evidence>
<organism evidence="9 10">
    <name type="scientific">Acanthochromis polyacanthus</name>
    <name type="common">spiny chromis</name>
    <dbReference type="NCBI Taxonomy" id="80966"/>
    <lineage>
        <taxon>Eukaryota</taxon>
        <taxon>Metazoa</taxon>
        <taxon>Chordata</taxon>
        <taxon>Craniata</taxon>
        <taxon>Vertebrata</taxon>
        <taxon>Euteleostomi</taxon>
        <taxon>Actinopterygii</taxon>
        <taxon>Neopterygii</taxon>
        <taxon>Teleostei</taxon>
        <taxon>Neoteleostei</taxon>
        <taxon>Acanthomorphata</taxon>
        <taxon>Ovalentaria</taxon>
        <taxon>Pomacentridae</taxon>
        <taxon>Acanthochromis</taxon>
    </lineage>
</organism>
<dbReference type="SMART" id="SM01328">
    <property type="entry name" value="zf-3CxxC"/>
    <property type="match status" value="1"/>
</dbReference>
<dbReference type="GO" id="GO:0016020">
    <property type="term" value="C:membrane"/>
    <property type="evidence" value="ECO:0007669"/>
    <property type="project" value="UniProtKB-SubCell"/>
</dbReference>
<evidence type="ECO:0000256" key="2">
    <source>
        <dbReference type="ARBA" id="ARBA00022692"/>
    </source>
</evidence>
<keyword evidence="10" id="KW-1185">Reference proteome</keyword>
<keyword evidence="6" id="KW-1133">Transmembrane helix</keyword>
<keyword evidence="7" id="KW-0472">Membrane</keyword>
<dbReference type="PANTHER" id="PTHR14402">
    <property type="entry name" value="RECEPTOR TRANSPORTING PROTEIN"/>
    <property type="match status" value="1"/>
</dbReference>
<reference evidence="9" key="1">
    <citation type="submission" date="2025-08" db="UniProtKB">
        <authorList>
            <consortium name="Ensembl"/>
        </authorList>
    </citation>
    <scope>IDENTIFICATION</scope>
</reference>
<dbReference type="Proteomes" id="UP000257200">
    <property type="component" value="Unplaced"/>
</dbReference>
<dbReference type="GO" id="GO:0008270">
    <property type="term" value="F:zinc ion binding"/>
    <property type="evidence" value="ECO:0007669"/>
    <property type="project" value="UniProtKB-KW"/>
</dbReference>
<dbReference type="RefSeq" id="XP_022072242.1">
    <property type="nucleotide sequence ID" value="XM_022216550.2"/>
</dbReference>
<dbReference type="STRING" id="80966.ENSAPOP00000005410"/>
<keyword evidence="5" id="KW-0862">Zinc</keyword>
<dbReference type="GeneID" id="110967039"/>
<dbReference type="GO" id="GO:0006612">
    <property type="term" value="P:protein targeting to membrane"/>
    <property type="evidence" value="ECO:0007669"/>
    <property type="project" value="TreeGrafter"/>
</dbReference>
<evidence type="ECO:0000256" key="3">
    <source>
        <dbReference type="ARBA" id="ARBA00022723"/>
    </source>
</evidence>
<dbReference type="InterPro" id="IPR027377">
    <property type="entry name" value="ZAR1/RTP1-5-like_Znf-3CxxC"/>
</dbReference>
<dbReference type="PANTHER" id="PTHR14402:SF8">
    <property type="entry name" value="RECEPTOR-TRANSPORTING PROTEIN 4"/>
    <property type="match status" value="1"/>
</dbReference>
<accession>A0A3Q1FEE3</accession>
<evidence type="ECO:0000313" key="9">
    <source>
        <dbReference type="Ensembl" id="ENSAPOP00000005410.1"/>
    </source>
</evidence>
<dbReference type="GO" id="GO:0051205">
    <property type="term" value="P:protein insertion into membrane"/>
    <property type="evidence" value="ECO:0007669"/>
    <property type="project" value="TreeGrafter"/>
</dbReference>
<protein>
    <submittedName>
        <fullName evidence="9">Receptor-transporting protein 3-like</fullName>
    </submittedName>
</protein>
<comment type="subcellular location">
    <subcellularLocation>
        <location evidence="1">Membrane</location>
        <topology evidence="1">Single-pass membrane protein</topology>
    </subcellularLocation>
</comment>
<evidence type="ECO:0000256" key="6">
    <source>
        <dbReference type="ARBA" id="ARBA00022989"/>
    </source>
</evidence>